<accession>A0ABS2ABC3</accession>
<dbReference type="Gene3D" id="1.20.120.450">
    <property type="entry name" value="dinb family like domain"/>
    <property type="match status" value="1"/>
</dbReference>
<keyword evidence="2" id="KW-1185">Reference proteome</keyword>
<evidence type="ECO:0000313" key="2">
    <source>
        <dbReference type="Proteomes" id="UP000632138"/>
    </source>
</evidence>
<comment type="caution">
    <text evidence="1">The sequence shown here is derived from an EMBL/GenBank/DDBJ whole genome shotgun (WGS) entry which is preliminary data.</text>
</comment>
<organism evidence="1 2">
    <name type="scientific">Paractinoplanes ovalisporus</name>
    <dbReference type="NCBI Taxonomy" id="2810368"/>
    <lineage>
        <taxon>Bacteria</taxon>
        <taxon>Bacillati</taxon>
        <taxon>Actinomycetota</taxon>
        <taxon>Actinomycetes</taxon>
        <taxon>Micromonosporales</taxon>
        <taxon>Micromonosporaceae</taxon>
        <taxon>Paractinoplanes</taxon>
    </lineage>
</organism>
<proteinExistence type="predicted"/>
<dbReference type="InterPro" id="IPR007061">
    <property type="entry name" value="MST-like"/>
</dbReference>
<name>A0ABS2ABC3_9ACTN</name>
<protein>
    <submittedName>
        <fullName evidence="1">DinB family protein</fullName>
    </submittedName>
</protein>
<evidence type="ECO:0000313" key="1">
    <source>
        <dbReference type="EMBL" id="MBM2617114.1"/>
    </source>
</evidence>
<dbReference type="RefSeq" id="WP_203377112.1">
    <property type="nucleotide sequence ID" value="NZ_JAENHP010000004.1"/>
</dbReference>
<reference evidence="1 2" key="1">
    <citation type="submission" date="2021-01" db="EMBL/GenBank/DDBJ databases">
        <title>Actinoplanes sp. nov. LDG1-06 isolated from lichen.</title>
        <authorList>
            <person name="Saeng-In P."/>
            <person name="Phongsopitanun W."/>
            <person name="Kanchanasin P."/>
            <person name="Yuki M."/>
            <person name="Kudo T."/>
            <person name="Ohkuma M."/>
            <person name="Tanasupawat S."/>
        </authorList>
    </citation>
    <scope>NUCLEOTIDE SEQUENCE [LARGE SCALE GENOMIC DNA]</scope>
    <source>
        <strain evidence="1 2">LDG1-06</strain>
    </source>
</reference>
<dbReference type="Proteomes" id="UP000632138">
    <property type="component" value="Unassembled WGS sequence"/>
</dbReference>
<dbReference type="InterPro" id="IPR034660">
    <property type="entry name" value="DinB/YfiT-like"/>
</dbReference>
<sequence length="192" mass="21389">MPGQVGSIENDQQGLLAYLAQMRYVLRLTAYGLTDEQLRATPSASELSVGGLIKHCASTEAGWMGQVRGEPQVLDYEAYANNFRMAEGESIDDVLARYDRVAEQTEETVTELGNLEHAVPVDHSVPWNSRDMSHWTLRWILLHLIQETARHTGHADIVRESIDGATAYPLMAAAEGWPETDWLKPWKPAATS</sequence>
<dbReference type="SUPFAM" id="SSF109854">
    <property type="entry name" value="DinB/YfiT-like putative metalloenzymes"/>
    <property type="match status" value="1"/>
</dbReference>
<dbReference type="Pfam" id="PF04978">
    <property type="entry name" value="MST"/>
    <property type="match status" value="1"/>
</dbReference>
<gene>
    <name evidence="1" type="ORF">JIG36_16275</name>
</gene>
<dbReference type="EMBL" id="JAENHP010000004">
    <property type="protein sequence ID" value="MBM2617114.1"/>
    <property type="molecule type" value="Genomic_DNA"/>
</dbReference>